<dbReference type="Proteomes" id="UP000013988">
    <property type="component" value="Unassembled WGS sequence"/>
</dbReference>
<keyword evidence="3" id="KW-1185">Reference proteome</keyword>
<reference evidence="2 3" key="1">
    <citation type="submission" date="2013-03" db="EMBL/GenBank/DDBJ databases">
        <title>Whole genome shotgun sequencing of Clostridium sartagoforme AAU1.</title>
        <authorList>
            <person name="Joshi C.G."/>
            <person name="Duggirala S.M."/>
            <person name="Nathani N.M."/>
            <person name="Bhatt V.D."/>
            <person name="Patel A.K."/>
            <person name="Pandya P.R."/>
            <person name="KaPatel J.A."/>
        </authorList>
    </citation>
    <scope>NUCLEOTIDE SEQUENCE [LARGE SCALE GENOMIC DNA]</scope>
    <source>
        <strain evidence="2 3">AAU1</strain>
    </source>
</reference>
<sequence length="192" mass="21310">MNFNGWNNFEDLAKACGYTISNKDNDSTKNNFNSNSSSNNTNSSSNIGCNDIPNGFQSLNPELFIIIGEILGNIIAGSTPFNVQNALGNWLQLVGQAILTYNAQQQYFQIGPGRYFSPENYNINNPFCTTTSTNTSQNSTSSNDNKNSSKKKESSNSSSKSNYDDTDKIKILESRINELTKEIDEIRNLLEK</sequence>
<feature type="region of interest" description="Disordered" evidence="1">
    <location>
        <begin position="127"/>
        <end position="167"/>
    </location>
</feature>
<feature type="compositionally biased region" description="Low complexity" evidence="1">
    <location>
        <begin position="129"/>
        <end position="146"/>
    </location>
</feature>
<dbReference type="AlphaFoldDB" id="R9BSS3"/>
<dbReference type="EMBL" id="ASRV01000225">
    <property type="protein sequence ID" value="EOR20118.1"/>
    <property type="molecule type" value="Genomic_DNA"/>
</dbReference>
<dbReference type="PATRIC" id="fig|1202534.3.peg.3748"/>
<gene>
    <name evidence="2" type="ORF">A500_18797</name>
</gene>
<protein>
    <submittedName>
        <fullName evidence="2">Uncharacterized protein</fullName>
    </submittedName>
</protein>
<evidence type="ECO:0000313" key="2">
    <source>
        <dbReference type="EMBL" id="EOR20118.1"/>
    </source>
</evidence>
<accession>R9BSS3</accession>
<evidence type="ECO:0000256" key="1">
    <source>
        <dbReference type="SAM" id="MobiDB-lite"/>
    </source>
</evidence>
<dbReference type="RefSeq" id="WP_016208971.1">
    <property type="nucleotide sequence ID" value="NZ_ASRV01000225.1"/>
</dbReference>
<proteinExistence type="predicted"/>
<name>R9BSS3_9CLOT</name>
<comment type="caution">
    <text evidence="2">The sequence shown here is derived from an EMBL/GenBank/DDBJ whole genome shotgun (WGS) entry which is preliminary data.</text>
</comment>
<organism evidence="2 3">
    <name type="scientific">Clostridium sartagoforme AAU1</name>
    <dbReference type="NCBI Taxonomy" id="1202534"/>
    <lineage>
        <taxon>Bacteria</taxon>
        <taxon>Bacillati</taxon>
        <taxon>Bacillota</taxon>
        <taxon>Clostridia</taxon>
        <taxon>Eubacteriales</taxon>
        <taxon>Clostridiaceae</taxon>
        <taxon>Clostridium</taxon>
    </lineage>
</organism>
<dbReference type="OrthoDB" id="2084441at2"/>
<evidence type="ECO:0000313" key="3">
    <source>
        <dbReference type="Proteomes" id="UP000013988"/>
    </source>
</evidence>